<dbReference type="AlphaFoldDB" id="A0A7C9QUJ6"/>
<dbReference type="GO" id="GO:0051782">
    <property type="term" value="P:negative regulation of cell division"/>
    <property type="evidence" value="ECO:0007669"/>
    <property type="project" value="TreeGrafter"/>
</dbReference>
<dbReference type="InterPro" id="IPR033756">
    <property type="entry name" value="YlxH/NBP35"/>
</dbReference>
<dbReference type="GO" id="GO:0005829">
    <property type="term" value="C:cytosol"/>
    <property type="evidence" value="ECO:0007669"/>
    <property type="project" value="TreeGrafter"/>
</dbReference>
<comment type="caution">
    <text evidence="3">The sequence shown here is derived from an EMBL/GenBank/DDBJ whole genome shotgun (WGS) entry which is preliminary data.</text>
</comment>
<evidence type="ECO:0000313" key="4">
    <source>
        <dbReference type="Proteomes" id="UP000480684"/>
    </source>
</evidence>
<dbReference type="RefSeq" id="WP_163679543.1">
    <property type="nucleotide sequence ID" value="NZ_JAAIYP010000038.1"/>
</dbReference>
<dbReference type="GO" id="GO:0005524">
    <property type="term" value="F:ATP binding"/>
    <property type="evidence" value="ECO:0007669"/>
    <property type="project" value="UniProtKB-KW"/>
</dbReference>
<proteinExistence type="predicted"/>
<dbReference type="Proteomes" id="UP000480684">
    <property type="component" value="Unassembled WGS sequence"/>
</dbReference>
<dbReference type="InterPro" id="IPR050625">
    <property type="entry name" value="ParA/MinD_ATPase"/>
</dbReference>
<reference evidence="3 4" key="1">
    <citation type="submission" date="2020-02" db="EMBL/GenBank/DDBJ databases">
        <authorList>
            <person name="Dziuba M."/>
            <person name="Kuznetsov B."/>
            <person name="Mardanov A."/>
            <person name="Ravin N."/>
            <person name="Grouzdev D."/>
        </authorList>
    </citation>
    <scope>NUCLEOTIDE SEQUENCE [LARGE SCALE GENOMIC DNA]</scope>
    <source>
        <strain evidence="3 4">SpK</strain>
    </source>
</reference>
<sequence length="414" mass="45065">MSLIDNLAHPTRSVPNHADFVAFLADADSTDAVERFALSRMMPHTHIRQGSIADATEFMSRLERPPRQLVVDISTSAMALSELAALAEVCAPSISVVVIGERNDVGLFRELLRMGVDEYISKPLTVDLLTRLLGGPGAAMQPVHQVRTGKLVACVGARGGVGASTVAANVAWYLSHSIERRVALIDLDPFGGPMTILLGTQCNNGLTDVLKNVRRLDPQYLERTMVGVGGKLFVLSAQNALDSAEILDTEALRELVGELKRHFHYVIVDMAGRAGATNIAMLEEAQVVALVTEPSVYAARETARLMRTAETRDAHAPVMLIVNQPRQPGKGELALHDFEEAVGRRASHVLPYDHDAASRAENLGPPVVAERSALATALKRVGDDLAGRRLDDKPKKTFSFRDHPLLRHLLEWRA</sequence>
<keyword evidence="1" id="KW-0547">Nucleotide-binding</keyword>
<dbReference type="PANTHER" id="PTHR43384">
    <property type="entry name" value="SEPTUM SITE-DETERMINING PROTEIN MIND HOMOLOG, CHLOROPLASTIC-RELATED"/>
    <property type="match status" value="1"/>
</dbReference>
<evidence type="ECO:0000313" key="3">
    <source>
        <dbReference type="EMBL" id="NFV80737.1"/>
    </source>
</evidence>
<protein>
    <submittedName>
        <fullName evidence="3">AAA family ATPase</fullName>
    </submittedName>
</protein>
<dbReference type="PANTHER" id="PTHR43384:SF13">
    <property type="entry name" value="SLR0110 PROTEIN"/>
    <property type="match status" value="1"/>
</dbReference>
<evidence type="ECO:0000256" key="2">
    <source>
        <dbReference type="ARBA" id="ARBA00022840"/>
    </source>
</evidence>
<dbReference type="GO" id="GO:0016887">
    <property type="term" value="F:ATP hydrolysis activity"/>
    <property type="evidence" value="ECO:0007669"/>
    <property type="project" value="TreeGrafter"/>
</dbReference>
<dbReference type="Pfam" id="PF10609">
    <property type="entry name" value="ParA"/>
    <property type="match status" value="1"/>
</dbReference>
<keyword evidence="2" id="KW-0067">ATP-binding</keyword>
<accession>A0A7C9QUJ6</accession>
<evidence type="ECO:0000256" key="1">
    <source>
        <dbReference type="ARBA" id="ARBA00022741"/>
    </source>
</evidence>
<dbReference type="EMBL" id="JAAIYP010000038">
    <property type="protein sequence ID" value="NFV80737.1"/>
    <property type="molecule type" value="Genomic_DNA"/>
</dbReference>
<dbReference type="SUPFAM" id="SSF52540">
    <property type="entry name" value="P-loop containing nucleoside triphosphate hydrolases"/>
    <property type="match status" value="1"/>
</dbReference>
<dbReference type="Gene3D" id="3.40.50.2300">
    <property type="match status" value="1"/>
</dbReference>
<dbReference type="Gene3D" id="3.40.50.300">
    <property type="entry name" value="P-loop containing nucleotide triphosphate hydrolases"/>
    <property type="match status" value="1"/>
</dbReference>
<dbReference type="SUPFAM" id="SSF52172">
    <property type="entry name" value="CheY-like"/>
    <property type="match status" value="1"/>
</dbReference>
<gene>
    <name evidence="3" type="ORF">G4223_11520</name>
</gene>
<name>A0A7C9QUJ6_9PROT</name>
<keyword evidence="4" id="KW-1185">Reference proteome</keyword>
<dbReference type="GO" id="GO:0009898">
    <property type="term" value="C:cytoplasmic side of plasma membrane"/>
    <property type="evidence" value="ECO:0007669"/>
    <property type="project" value="TreeGrafter"/>
</dbReference>
<dbReference type="InterPro" id="IPR027417">
    <property type="entry name" value="P-loop_NTPase"/>
</dbReference>
<dbReference type="InterPro" id="IPR011006">
    <property type="entry name" value="CheY-like_superfamily"/>
</dbReference>
<organism evidence="3 4">
    <name type="scientific">Magnetospirillum aberrantis SpK</name>
    <dbReference type="NCBI Taxonomy" id="908842"/>
    <lineage>
        <taxon>Bacteria</taxon>
        <taxon>Pseudomonadati</taxon>
        <taxon>Pseudomonadota</taxon>
        <taxon>Alphaproteobacteria</taxon>
        <taxon>Rhodospirillales</taxon>
        <taxon>Rhodospirillaceae</taxon>
        <taxon>Magnetospirillum</taxon>
    </lineage>
</organism>